<protein>
    <submittedName>
        <fullName evidence="1">Unannotated protein</fullName>
    </submittedName>
</protein>
<evidence type="ECO:0000313" key="1">
    <source>
        <dbReference type="EMBL" id="CAB5132115.1"/>
    </source>
</evidence>
<organism evidence="1">
    <name type="scientific">freshwater metagenome</name>
    <dbReference type="NCBI Taxonomy" id="449393"/>
    <lineage>
        <taxon>unclassified sequences</taxon>
        <taxon>metagenomes</taxon>
        <taxon>ecological metagenomes</taxon>
    </lineage>
</organism>
<name>A0A6J7W4F4_9ZZZZ</name>
<sequence>MLSRRVARVVGLPLVTRTAESPRPIPITVRLPYISFNVANRLAVTVQSRVAGLVTIGPTMTFRVSAKICAKMGNGSCHKIWLSKVQTCVNPYVSAFFAKSTTRALGGVVWSTTPMSISLSTYSAESRDRLCWFGDQANVMSLLCCGYKKRSRRDHTCVGHQTNWPSNLQMSNTKPEQESAR</sequence>
<proteinExistence type="predicted"/>
<dbReference type="EMBL" id="CAFBRX010000177">
    <property type="protein sequence ID" value="CAB5132115.1"/>
    <property type="molecule type" value="Genomic_DNA"/>
</dbReference>
<gene>
    <name evidence="1" type="ORF">UFOPK4422_01402</name>
</gene>
<dbReference type="AlphaFoldDB" id="A0A6J7W4F4"/>
<accession>A0A6J7W4F4</accession>
<reference evidence="1" key="1">
    <citation type="submission" date="2020-05" db="EMBL/GenBank/DDBJ databases">
        <authorList>
            <person name="Chiriac C."/>
            <person name="Salcher M."/>
            <person name="Ghai R."/>
            <person name="Kavagutti S V."/>
        </authorList>
    </citation>
    <scope>NUCLEOTIDE SEQUENCE</scope>
</reference>